<dbReference type="PIRSF" id="PIRSF017184">
    <property type="entry name" value="Nnr"/>
    <property type="match status" value="1"/>
</dbReference>
<dbReference type="InterPro" id="IPR017953">
    <property type="entry name" value="Carbohydrate_kinase_pred_CS"/>
</dbReference>
<dbReference type="EC" id="4.2.1.136" evidence="7"/>
<evidence type="ECO:0000256" key="16">
    <source>
        <dbReference type="ARBA" id="ARBA00023268"/>
    </source>
</evidence>
<dbReference type="InterPro" id="IPR029056">
    <property type="entry name" value="Ribokinase-like"/>
</dbReference>
<keyword evidence="13" id="KW-0520">NAD</keyword>
<dbReference type="SUPFAM" id="SSF53613">
    <property type="entry name" value="Ribokinase-like"/>
    <property type="match status" value="1"/>
</dbReference>
<reference evidence="23" key="1">
    <citation type="submission" date="2018-05" db="EMBL/GenBank/DDBJ databases">
        <authorList>
            <person name="Lanie J.A."/>
            <person name="Ng W.-L."/>
            <person name="Kazmierczak K.M."/>
            <person name="Andrzejewski T.M."/>
            <person name="Davidsen T.M."/>
            <person name="Wayne K.J."/>
            <person name="Tettelin H."/>
            <person name="Glass J.I."/>
            <person name="Rusch D."/>
            <person name="Podicherti R."/>
            <person name="Tsui H.-C.T."/>
            <person name="Winkler M.E."/>
        </authorList>
    </citation>
    <scope>NUCLEOTIDE SEQUENCE</scope>
</reference>
<evidence type="ECO:0000313" key="23">
    <source>
        <dbReference type="EMBL" id="SVA54255.1"/>
    </source>
</evidence>
<dbReference type="InterPro" id="IPR000631">
    <property type="entry name" value="CARKD"/>
</dbReference>
<dbReference type="InterPro" id="IPR004443">
    <property type="entry name" value="YjeF_N_dom"/>
</dbReference>
<comment type="catalytic activity">
    <reaction evidence="1">
        <text>(6R)-NADHX = (6S)-NADHX</text>
        <dbReference type="Rhea" id="RHEA:32215"/>
        <dbReference type="ChEBI" id="CHEBI:64074"/>
        <dbReference type="ChEBI" id="CHEBI:64075"/>
        <dbReference type="EC" id="5.1.99.6"/>
    </reaction>
</comment>
<dbReference type="PANTHER" id="PTHR12592:SF0">
    <property type="entry name" value="ATP-DEPENDENT (S)-NAD(P)H-HYDRATE DEHYDRATASE"/>
    <property type="match status" value="1"/>
</dbReference>
<gene>
    <name evidence="23" type="ORF">METZ01_LOCUS107109</name>
</gene>
<evidence type="ECO:0000256" key="11">
    <source>
        <dbReference type="ARBA" id="ARBA00022857"/>
    </source>
</evidence>
<keyword evidence="15" id="KW-0456">Lyase</keyword>
<dbReference type="Gene3D" id="3.40.1190.20">
    <property type="match status" value="1"/>
</dbReference>
<keyword evidence="10" id="KW-0067">ATP-binding</keyword>
<dbReference type="GO" id="GO:0052856">
    <property type="term" value="F:NAD(P)HX epimerase activity"/>
    <property type="evidence" value="ECO:0007669"/>
    <property type="project" value="UniProtKB-EC"/>
</dbReference>
<evidence type="ECO:0000256" key="6">
    <source>
        <dbReference type="ARBA" id="ARBA00012228"/>
    </source>
</evidence>
<evidence type="ECO:0000256" key="3">
    <source>
        <dbReference type="ARBA" id="ARBA00001958"/>
    </source>
</evidence>
<comment type="catalytic activity">
    <reaction evidence="20">
        <text>(6S)-NADPHX + ADP = AMP + phosphate + NADPH + H(+)</text>
        <dbReference type="Rhea" id="RHEA:32235"/>
        <dbReference type="ChEBI" id="CHEBI:15378"/>
        <dbReference type="ChEBI" id="CHEBI:43474"/>
        <dbReference type="ChEBI" id="CHEBI:57783"/>
        <dbReference type="ChEBI" id="CHEBI:64076"/>
        <dbReference type="ChEBI" id="CHEBI:456215"/>
        <dbReference type="ChEBI" id="CHEBI:456216"/>
        <dbReference type="EC" id="4.2.1.136"/>
    </reaction>
</comment>
<evidence type="ECO:0000259" key="21">
    <source>
        <dbReference type="PROSITE" id="PS51383"/>
    </source>
</evidence>
<comment type="catalytic activity">
    <reaction evidence="2">
        <text>(6R)-NADPHX = (6S)-NADPHX</text>
        <dbReference type="Rhea" id="RHEA:32227"/>
        <dbReference type="ChEBI" id="CHEBI:64076"/>
        <dbReference type="ChEBI" id="CHEBI:64077"/>
        <dbReference type="EC" id="5.1.99.6"/>
    </reaction>
</comment>
<dbReference type="Gene3D" id="3.40.50.10260">
    <property type="entry name" value="YjeF N-terminal domain"/>
    <property type="match status" value="1"/>
</dbReference>
<dbReference type="GO" id="GO:0005524">
    <property type="term" value="F:ATP binding"/>
    <property type="evidence" value="ECO:0007669"/>
    <property type="project" value="UniProtKB-KW"/>
</dbReference>
<sequence>MNLNPYIYSQNLMQKAEMETFKKEDSFRVMQKAAKTCFNFIIDIVSNQRILVVCGPGNNGGDGILIAKYLYDKQKNVELYAPLGMAKTDDSSKALALLNSSFPIKQSVNLEDYDIIIDSVFGVGLSRPITKELQILFQDLNDSRARVISIDMPSGVQTDTGQVDSVAIKADTTLTFHRLKPGHLLLPGKEYAGTIKLLDIQLENLDNQTKIFLNTPPPIKKINNADHKYSRGTSYIIAGTQLIGASKLAALAASQSSLRSGAGLSKLLIAKTNQEVFKPHLLEEMMMLYDNQKKLFEIIQKTKITSLIFGCGIDINQDNLELLRFLLDQPINLVLDASAFSLIEQDKPACFDALYKREATTILTPHKGEFEKVFENTNDKIHDCINAAKQTNSIILYKGSDTVIGTPSCKAYLNHSSSPHLATAGSGDVLAGLIGGLLAQEYKGVEATKLACYIHSQCGIRLGQGLIASDLIKEIPKVLINIDSNN</sequence>
<keyword evidence="12" id="KW-0630">Potassium</keyword>
<name>A0A381WP49_9ZZZZ</name>
<dbReference type="Pfam" id="PF01256">
    <property type="entry name" value="Carb_kinase"/>
    <property type="match status" value="1"/>
</dbReference>
<dbReference type="PROSITE" id="PS51383">
    <property type="entry name" value="YJEF_C_3"/>
    <property type="match status" value="1"/>
</dbReference>
<evidence type="ECO:0000256" key="17">
    <source>
        <dbReference type="ARBA" id="ARBA00025153"/>
    </source>
</evidence>
<comment type="function">
    <text evidence="17">Bifunctional enzyme that catalyzes the epimerization of the S- and R-forms of NAD(P)HX and the dehydration of the S-form of NAD(P)HX at the expense of ADP, which is converted to AMP. This allows the repair of both epimers of NAD(P)HX, a damaged form of NAD(P)H that is a result of enzymatic or heat-dependent hydration.</text>
</comment>
<protein>
    <recommendedName>
        <fullName evidence="18">Nicotinamide nucleotide repair protein</fullName>
        <ecNumber evidence="7">4.2.1.136</ecNumber>
        <ecNumber evidence="6">5.1.99.6</ecNumber>
    </recommendedName>
</protein>
<evidence type="ECO:0000256" key="14">
    <source>
        <dbReference type="ARBA" id="ARBA00023235"/>
    </source>
</evidence>
<accession>A0A381WP49</accession>
<dbReference type="EC" id="5.1.99.6" evidence="6"/>
<dbReference type="InterPro" id="IPR036652">
    <property type="entry name" value="YjeF_N_dom_sf"/>
</dbReference>
<dbReference type="GO" id="GO:0110051">
    <property type="term" value="P:metabolite repair"/>
    <property type="evidence" value="ECO:0007669"/>
    <property type="project" value="TreeGrafter"/>
</dbReference>
<evidence type="ECO:0000259" key="22">
    <source>
        <dbReference type="PROSITE" id="PS51385"/>
    </source>
</evidence>
<evidence type="ECO:0000256" key="13">
    <source>
        <dbReference type="ARBA" id="ARBA00023027"/>
    </source>
</evidence>
<dbReference type="HAMAP" id="MF_01966">
    <property type="entry name" value="NADHX_epimerase"/>
    <property type="match status" value="1"/>
</dbReference>
<dbReference type="PANTHER" id="PTHR12592">
    <property type="entry name" value="ATP-DEPENDENT (S)-NAD(P)H-HYDRATE DEHYDRATASE FAMILY MEMBER"/>
    <property type="match status" value="1"/>
</dbReference>
<evidence type="ECO:0000256" key="1">
    <source>
        <dbReference type="ARBA" id="ARBA00000013"/>
    </source>
</evidence>
<dbReference type="NCBIfam" id="TIGR00197">
    <property type="entry name" value="yjeF_nterm"/>
    <property type="match status" value="1"/>
</dbReference>
<dbReference type="GO" id="GO:0052855">
    <property type="term" value="F:ADP-dependent NAD(P)H-hydrate dehydratase activity"/>
    <property type="evidence" value="ECO:0007669"/>
    <property type="project" value="UniProtKB-EC"/>
</dbReference>
<feature type="domain" description="YjeF N-terminal" evidence="22">
    <location>
        <begin position="13"/>
        <end position="208"/>
    </location>
</feature>
<evidence type="ECO:0000256" key="9">
    <source>
        <dbReference type="ARBA" id="ARBA00022741"/>
    </source>
</evidence>
<feature type="domain" description="YjeF C-terminal" evidence="21">
    <location>
        <begin position="211"/>
        <end position="482"/>
    </location>
</feature>
<evidence type="ECO:0000256" key="2">
    <source>
        <dbReference type="ARBA" id="ARBA00000909"/>
    </source>
</evidence>
<dbReference type="InterPro" id="IPR030677">
    <property type="entry name" value="Nnr"/>
</dbReference>
<dbReference type="EMBL" id="UINC01012421">
    <property type="protein sequence ID" value="SVA54255.1"/>
    <property type="molecule type" value="Genomic_DNA"/>
</dbReference>
<dbReference type="CDD" id="cd01171">
    <property type="entry name" value="YXKO-related"/>
    <property type="match status" value="1"/>
</dbReference>
<evidence type="ECO:0000256" key="5">
    <source>
        <dbReference type="ARBA" id="ARBA00009524"/>
    </source>
</evidence>
<dbReference type="HAMAP" id="MF_01965">
    <property type="entry name" value="NADHX_dehydratase"/>
    <property type="match status" value="1"/>
</dbReference>
<keyword evidence="9" id="KW-0547">Nucleotide-binding</keyword>
<evidence type="ECO:0000256" key="10">
    <source>
        <dbReference type="ARBA" id="ARBA00022840"/>
    </source>
</evidence>
<dbReference type="AlphaFoldDB" id="A0A381WP49"/>
<evidence type="ECO:0000256" key="20">
    <source>
        <dbReference type="ARBA" id="ARBA00049209"/>
    </source>
</evidence>
<comment type="catalytic activity">
    <reaction evidence="19">
        <text>(6S)-NADHX + ADP = AMP + phosphate + NADH + H(+)</text>
        <dbReference type="Rhea" id="RHEA:32223"/>
        <dbReference type="ChEBI" id="CHEBI:15378"/>
        <dbReference type="ChEBI" id="CHEBI:43474"/>
        <dbReference type="ChEBI" id="CHEBI:57945"/>
        <dbReference type="ChEBI" id="CHEBI:64074"/>
        <dbReference type="ChEBI" id="CHEBI:456215"/>
        <dbReference type="ChEBI" id="CHEBI:456216"/>
        <dbReference type="EC" id="4.2.1.136"/>
    </reaction>
</comment>
<dbReference type="PROSITE" id="PS51385">
    <property type="entry name" value="YJEF_N"/>
    <property type="match status" value="1"/>
</dbReference>
<evidence type="ECO:0000256" key="7">
    <source>
        <dbReference type="ARBA" id="ARBA00013129"/>
    </source>
</evidence>
<dbReference type="PROSITE" id="PS01050">
    <property type="entry name" value="YJEF_C_2"/>
    <property type="match status" value="1"/>
</dbReference>
<dbReference type="NCBIfam" id="TIGR00196">
    <property type="entry name" value="yjeF_cterm"/>
    <property type="match status" value="1"/>
</dbReference>
<dbReference type="Pfam" id="PF03853">
    <property type="entry name" value="YjeF_N"/>
    <property type="match status" value="1"/>
</dbReference>
<keyword evidence="14" id="KW-0413">Isomerase</keyword>
<comment type="similarity">
    <text evidence="4">In the N-terminal section; belongs to the NnrE/AIBP family.</text>
</comment>
<dbReference type="SUPFAM" id="SSF64153">
    <property type="entry name" value="YjeF N-terminal domain-like"/>
    <property type="match status" value="1"/>
</dbReference>
<evidence type="ECO:0000256" key="8">
    <source>
        <dbReference type="ARBA" id="ARBA00022723"/>
    </source>
</evidence>
<evidence type="ECO:0000256" key="4">
    <source>
        <dbReference type="ARBA" id="ARBA00006001"/>
    </source>
</evidence>
<comment type="cofactor">
    <cofactor evidence="3">
        <name>K(+)</name>
        <dbReference type="ChEBI" id="CHEBI:29103"/>
    </cofactor>
</comment>
<dbReference type="GO" id="GO:0046872">
    <property type="term" value="F:metal ion binding"/>
    <property type="evidence" value="ECO:0007669"/>
    <property type="project" value="UniProtKB-KW"/>
</dbReference>
<organism evidence="23">
    <name type="scientific">marine metagenome</name>
    <dbReference type="NCBI Taxonomy" id="408172"/>
    <lineage>
        <taxon>unclassified sequences</taxon>
        <taxon>metagenomes</taxon>
        <taxon>ecological metagenomes</taxon>
    </lineage>
</organism>
<evidence type="ECO:0000256" key="19">
    <source>
        <dbReference type="ARBA" id="ARBA00048238"/>
    </source>
</evidence>
<keyword evidence="16" id="KW-0511">Multifunctional enzyme</keyword>
<evidence type="ECO:0000256" key="15">
    <source>
        <dbReference type="ARBA" id="ARBA00023239"/>
    </source>
</evidence>
<keyword evidence="8" id="KW-0479">Metal-binding</keyword>
<proteinExistence type="inferred from homology"/>
<evidence type="ECO:0000256" key="18">
    <source>
        <dbReference type="ARBA" id="ARBA00032624"/>
    </source>
</evidence>
<evidence type="ECO:0000256" key="12">
    <source>
        <dbReference type="ARBA" id="ARBA00022958"/>
    </source>
</evidence>
<keyword evidence="11" id="KW-0521">NADP</keyword>
<comment type="similarity">
    <text evidence="5">In the C-terminal section; belongs to the NnrD/CARKD family.</text>
</comment>